<sequence>SFILNLKFVLINKPEIQCVKVIVNIGLVIRANSCSLLKQGRSNKQKINLLGWVKFYGSSQGVFNLPPTMKILV</sequence>
<name>X1BHT9_9ZZZZ</name>
<organism evidence="1">
    <name type="scientific">marine sediment metagenome</name>
    <dbReference type="NCBI Taxonomy" id="412755"/>
    <lineage>
        <taxon>unclassified sequences</taxon>
        <taxon>metagenomes</taxon>
        <taxon>ecological metagenomes</taxon>
    </lineage>
</organism>
<comment type="caution">
    <text evidence="1">The sequence shown here is derived from an EMBL/GenBank/DDBJ whole genome shotgun (WGS) entry which is preliminary data.</text>
</comment>
<evidence type="ECO:0000313" key="1">
    <source>
        <dbReference type="EMBL" id="GAG80777.1"/>
    </source>
</evidence>
<dbReference type="AlphaFoldDB" id="X1BHT9"/>
<reference evidence="1" key="1">
    <citation type="journal article" date="2014" name="Front. Microbiol.">
        <title>High frequency of phylogenetically diverse reductive dehalogenase-homologous genes in deep subseafloor sedimentary metagenomes.</title>
        <authorList>
            <person name="Kawai M."/>
            <person name="Futagami T."/>
            <person name="Toyoda A."/>
            <person name="Takaki Y."/>
            <person name="Nishi S."/>
            <person name="Hori S."/>
            <person name="Arai W."/>
            <person name="Tsubouchi T."/>
            <person name="Morono Y."/>
            <person name="Uchiyama I."/>
            <person name="Ito T."/>
            <person name="Fujiyama A."/>
            <person name="Inagaki F."/>
            <person name="Takami H."/>
        </authorList>
    </citation>
    <scope>NUCLEOTIDE SEQUENCE</scope>
    <source>
        <strain evidence="1">Expedition CK06-06</strain>
    </source>
</reference>
<proteinExistence type="predicted"/>
<protein>
    <submittedName>
        <fullName evidence="1">Uncharacterized protein</fullName>
    </submittedName>
</protein>
<gene>
    <name evidence="1" type="ORF">S01H4_33588</name>
</gene>
<dbReference type="EMBL" id="BART01017695">
    <property type="protein sequence ID" value="GAG80777.1"/>
    <property type="molecule type" value="Genomic_DNA"/>
</dbReference>
<accession>X1BHT9</accession>
<feature type="non-terminal residue" evidence="1">
    <location>
        <position position="1"/>
    </location>
</feature>